<evidence type="ECO:0000313" key="4">
    <source>
        <dbReference type="EMBL" id="SHH46591.1"/>
    </source>
</evidence>
<protein>
    <recommendedName>
        <fullName evidence="3">Urease accessory protein UreF</fullName>
    </recommendedName>
</protein>
<sequence length="231" mass="25493">MATVARIVMNMGIQRIMTTDPKLLTLVHWLSPSYPIGSFAWSHGIEAAIAQGWIEDDQSLKEWLTDLVQQGSIRNDAILISLAYGTTDYDTVRNLNATARALAASKERIREAERQGTAFAKTTREVWKLNLPDLMLPVALGYAARLQDLDGQSLTAIYAQSVLSNLVLAAQRLMALGQTSAQTILLELTPLCAELSQDVAHSDLDDIYSNCFLSDVASMVHETQQPRLFQS</sequence>
<keyword evidence="1 3" id="KW-0996">Nickel insertion</keyword>
<dbReference type="GO" id="GO:0016151">
    <property type="term" value="F:nickel cation binding"/>
    <property type="evidence" value="ECO:0007669"/>
    <property type="project" value="UniProtKB-UniRule"/>
</dbReference>
<dbReference type="PANTHER" id="PTHR33620:SF1">
    <property type="entry name" value="UREASE ACCESSORY PROTEIN F"/>
    <property type="match status" value="1"/>
</dbReference>
<dbReference type="InterPro" id="IPR002639">
    <property type="entry name" value="UreF"/>
</dbReference>
<dbReference type="InterPro" id="IPR038277">
    <property type="entry name" value="UreF_sf"/>
</dbReference>
<proteinExistence type="inferred from homology"/>
<dbReference type="Gene3D" id="1.10.4190.10">
    <property type="entry name" value="Urease accessory protein UreF"/>
    <property type="match status" value="1"/>
</dbReference>
<evidence type="ECO:0000256" key="3">
    <source>
        <dbReference type="HAMAP-Rule" id="MF_01385"/>
    </source>
</evidence>
<comment type="subcellular location">
    <subcellularLocation>
        <location evidence="3">Cytoplasm</location>
    </subcellularLocation>
</comment>
<dbReference type="PIRSF" id="PIRSF009467">
    <property type="entry name" value="Ureas_acces_UreF"/>
    <property type="match status" value="1"/>
</dbReference>
<name>A0A1M5T767_9RHOB</name>
<dbReference type="HAMAP" id="MF_01385">
    <property type="entry name" value="UreF"/>
    <property type="match status" value="1"/>
</dbReference>
<dbReference type="GO" id="GO:0005737">
    <property type="term" value="C:cytoplasm"/>
    <property type="evidence" value="ECO:0007669"/>
    <property type="project" value="UniProtKB-SubCell"/>
</dbReference>
<evidence type="ECO:0000256" key="2">
    <source>
        <dbReference type="ARBA" id="ARBA00023186"/>
    </source>
</evidence>
<keyword evidence="3" id="KW-0963">Cytoplasm</keyword>
<evidence type="ECO:0000256" key="1">
    <source>
        <dbReference type="ARBA" id="ARBA00022988"/>
    </source>
</evidence>
<keyword evidence="5" id="KW-1185">Reference proteome</keyword>
<reference evidence="4 5" key="1">
    <citation type="submission" date="2016-11" db="EMBL/GenBank/DDBJ databases">
        <authorList>
            <person name="Jaros S."/>
            <person name="Januszkiewicz K."/>
            <person name="Wedrychowicz H."/>
        </authorList>
    </citation>
    <scope>NUCLEOTIDE SEQUENCE [LARGE SCALE GENOMIC DNA]</scope>
    <source>
        <strain evidence="4 5">DSM 28715</strain>
    </source>
</reference>
<dbReference type="Proteomes" id="UP000184074">
    <property type="component" value="Unassembled WGS sequence"/>
</dbReference>
<keyword evidence="2 3" id="KW-0143">Chaperone</keyword>
<gene>
    <name evidence="3" type="primary">ureF</name>
    <name evidence="4" type="ORF">SAMN05444003_3275</name>
</gene>
<organism evidence="4 5">
    <name type="scientific">Cognatiyoonia sediminum</name>
    <dbReference type="NCBI Taxonomy" id="1508389"/>
    <lineage>
        <taxon>Bacteria</taxon>
        <taxon>Pseudomonadati</taxon>
        <taxon>Pseudomonadota</taxon>
        <taxon>Alphaproteobacteria</taxon>
        <taxon>Rhodobacterales</taxon>
        <taxon>Paracoccaceae</taxon>
        <taxon>Cognatiyoonia</taxon>
    </lineage>
</organism>
<dbReference type="PANTHER" id="PTHR33620">
    <property type="entry name" value="UREASE ACCESSORY PROTEIN F"/>
    <property type="match status" value="1"/>
</dbReference>
<dbReference type="EMBL" id="FQXB01000008">
    <property type="protein sequence ID" value="SHH46591.1"/>
    <property type="molecule type" value="Genomic_DNA"/>
</dbReference>
<evidence type="ECO:0000313" key="5">
    <source>
        <dbReference type="Proteomes" id="UP000184074"/>
    </source>
</evidence>
<comment type="similarity">
    <text evidence="3">Belongs to the UreF family.</text>
</comment>
<dbReference type="STRING" id="1508389.SAMN05444003_3275"/>
<dbReference type="RefSeq" id="WP_242649082.1">
    <property type="nucleotide sequence ID" value="NZ_FQXB01000008.1"/>
</dbReference>
<comment type="subunit">
    <text evidence="3">UreD, UreF and UreG form a complex that acts as a GTP-hydrolysis-dependent molecular chaperone, activating the urease apoprotein by helping to assemble the nickel containing metallocenter of UreC. The UreE protein probably delivers the nickel.</text>
</comment>
<dbReference type="AlphaFoldDB" id="A0A1M5T767"/>
<accession>A0A1M5T767</accession>
<dbReference type="Pfam" id="PF01730">
    <property type="entry name" value="UreF"/>
    <property type="match status" value="1"/>
</dbReference>
<comment type="function">
    <text evidence="3">Required for maturation of urease via the functional incorporation of the urease nickel metallocenter.</text>
</comment>